<dbReference type="InterPro" id="IPR036388">
    <property type="entry name" value="WH-like_DNA-bd_sf"/>
</dbReference>
<evidence type="ECO:0000256" key="3">
    <source>
        <dbReference type="ARBA" id="ARBA00023163"/>
    </source>
</evidence>
<sequence length="254" mass="29460">MSDQTNHLLNLFLKLMRSHRFIKAMHVEIFRNKMHRQGSRTGAQGLLIKLWENDGLTNAEIAELLDIKPSSVTAQVKQLEVHGLVERRADEKDGRVSRVFLTEKGKKAQVDRLRQYDAFSEDLFDALTEEEQLELKKLIQKLVDAHREEEWNWDEFAGNPFAGNPFRGNFGLEFKGEMRQAAKEIHHAGHEMKREWHHNFRDVMNATQNNLKDPEDFGDYGALGDFGNFGFGPIPKGKSNYKEDKSKDEDWSDF</sequence>
<comment type="caution">
    <text evidence="6">The sequence shown here is derived from an EMBL/GenBank/DDBJ whole genome shotgun (WGS) entry which is preliminary data.</text>
</comment>
<keyword evidence="2 6" id="KW-0238">DNA-binding</keyword>
<evidence type="ECO:0000256" key="4">
    <source>
        <dbReference type="SAM" id="MobiDB-lite"/>
    </source>
</evidence>
<dbReference type="InterPro" id="IPR011991">
    <property type="entry name" value="ArsR-like_HTH"/>
</dbReference>
<dbReference type="Pfam" id="PF01047">
    <property type="entry name" value="MarR"/>
    <property type="match status" value="1"/>
</dbReference>
<accession>A0A841C619</accession>
<dbReference type="InterPro" id="IPR000835">
    <property type="entry name" value="HTH_MarR-typ"/>
</dbReference>
<evidence type="ECO:0000256" key="2">
    <source>
        <dbReference type="ARBA" id="ARBA00023125"/>
    </source>
</evidence>
<dbReference type="PANTHER" id="PTHR42756:SF1">
    <property type="entry name" value="TRANSCRIPTIONAL REPRESSOR OF EMRAB OPERON"/>
    <property type="match status" value="1"/>
</dbReference>
<dbReference type="SMART" id="SM00347">
    <property type="entry name" value="HTH_MARR"/>
    <property type="match status" value="1"/>
</dbReference>
<dbReference type="EMBL" id="JACHHV010000010">
    <property type="protein sequence ID" value="MBB5887895.1"/>
    <property type="molecule type" value="Genomic_DNA"/>
</dbReference>
<proteinExistence type="predicted"/>
<dbReference type="GO" id="GO:0003700">
    <property type="term" value="F:DNA-binding transcription factor activity"/>
    <property type="evidence" value="ECO:0007669"/>
    <property type="project" value="InterPro"/>
</dbReference>
<keyword evidence="1" id="KW-0805">Transcription regulation</keyword>
<feature type="compositionally biased region" description="Basic and acidic residues" evidence="4">
    <location>
        <begin position="240"/>
        <end position="254"/>
    </location>
</feature>
<reference evidence="6 7" key="1">
    <citation type="submission" date="2020-08" db="EMBL/GenBank/DDBJ databases">
        <title>Genomic Encyclopedia of Type Strains, Phase IV (KMG-IV): sequencing the most valuable type-strain genomes for metagenomic binning, comparative biology and taxonomic classification.</title>
        <authorList>
            <person name="Goeker M."/>
        </authorList>
    </citation>
    <scope>NUCLEOTIDE SEQUENCE [LARGE SCALE GENOMIC DNA]</scope>
    <source>
        <strain evidence="6 7">DSM 14925</strain>
    </source>
</reference>
<keyword evidence="7" id="KW-1185">Reference proteome</keyword>
<evidence type="ECO:0000259" key="5">
    <source>
        <dbReference type="PROSITE" id="PS50995"/>
    </source>
</evidence>
<name>A0A841C619_9LACT</name>
<organism evidence="6 7">
    <name type="scientific">Lactovum miscens</name>
    <dbReference type="NCBI Taxonomy" id="190387"/>
    <lineage>
        <taxon>Bacteria</taxon>
        <taxon>Bacillati</taxon>
        <taxon>Bacillota</taxon>
        <taxon>Bacilli</taxon>
        <taxon>Lactobacillales</taxon>
        <taxon>Streptococcaceae</taxon>
        <taxon>Lactovum</taxon>
    </lineage>
</organism>
<dbReference type="CDD" id="cd00090">
    <property type="entry name" value="HTH_ARSR"/>
    <property type="match status" value="1"/>
</dbReference>
<dbReference type="PANTHER" id="PTHR42756">
    <property type="entry name" value="TRANSCRIPTIONAL REGULATOR, MARR"/>
    <property type="match status" value="1"/>
</dbReference>
<dbReference type="PROSITE" id="PS50995">
    <property type="entry name" value="HTH_MARR_2"/>
    <property type="match status" value="1"/>
</dbReference>
<feature type="domain" description="HTH marR-type" evidence="5">
    <location>
        <begin position="5"/>
        <end position="144"/>
    </location>
</feature>
<dbReference type="PRINTS" id="PR00598">
    <property type="entry name" value="HTHMARR"/>
</dbReference>
<dbReference type="Gene3D" id="1.10.10.10">
    <property type="entry name" value="Winged helix-like DNA-binding domain superfamily/Winged helix DNA-binding domain"/>
    <property type="match status" value="1"/>
</dbReference>
<evidence type="ECO:0000313" key="6">
    <source>
        <dbReference type="EMBL" id="MBB5887895.1"/>
    </source>
</evidence>
<dbReference type="GO" id="GO:0003677">
    <property type="term" value="F:DNA binding"/>
    <property type="evidence" value="ECO:0007669"/>
    <property type="project" value="UniProtKB-KW"/>
</dbReference>
<dbReference type="RefSeq" id="WP_183539466.1">
    <property type="nucleotide sequence ID" value="NZ_DASWOY010000056.1"/>
</dbReference>
<dbReference type="Proteomes" id="UP000562464">
    <property type="component" value="Unassembled WGS sequence"/>
</dbReference>
<gene>
    <name evidence="6" type="ORF">HNQ37_000785</name>
</gene>
<evidence type="ECO:0000313" key="7">
    <source>
        <dbReference type="Proteomes" id="UP000562464"/>
    </source>
</evidence>
<dbReference type="AlphaFoldDB" id="A0A841C619"/>
<feature type="region of interest" description="Disordered" evidence="4">
    <location>
        <begin position="232"/>
        <end position="254"/>
    </location>
</feature>
<dbReference type="SUPFAM" id="SSF46785">
    <property type="entry name" value="Winged helix' DNA-binding domain"/>
    <property type="match status" value="1"/>
</dbReference>
<dbReference type="InterPro" id="IPR036390">
    <property type="entry name" value="WH_DNA-bd_sf"/>
</dbReference>
<protein>
    <submittedName>
        <fullName evidence="6">DNA-binding MarR family transcriptional regulator</fullName>
    </submittedName>
</protein>
<keyword evidence="3" id="KW-0804">Transcription</keyword>
<evidence type="ECO:0000256" key="1">
    <source>
        <dbReference type="ARBA" id="ARBA00023015"/>
    </source>
</evidence>